<feature type="modified residue" description="4-aspartylphosphate" evidence="7">
    <location>
        <position position="579"/>
    </location>
</feature>
<dbReference type="Gene3D" id="1.10.287.130">
    <property type="match status" value="1"/>
</dbReference>
<sequence length="660" mass="71107">MSQLQPGRAWGVSLRGLRVPGEATQTATDGVGQVDLAAILDAWPECARLLSPSGEILYVNPAGSALCETPVEEMRGKHWPLLWPVDARSPMQEAIAAAARGEVRVFRGACVTASGKHLHLDTVISPVRDRAGAVVRLLAVSRDVSETVESETFLETLVRLLPNPLLAKNARDGRYVLINRAAEDAFGLSSTQFIGKDAYQLFPQNEARGFAAEDAEVIASRQTRVSEEEPITTRAGVRYFTTKKFATYDGDQPLHLVTLGEDVTERREAALALKAALAEAEAANRAKSEFLANMSHEIRTPLNGIVAGADMLARQELEPRARELVRIIASSGATLERLLSDILDLARIEAGRIAIEATDFHLGDLVRSAAALARLQADEKGVAVKIDVLPGADQAFKGDPYRIRQVLLNLLSNAVKFTERGEVRITAEAPMAGRVRVSVEDTGIGFRPEMKAQLFGRFEQADGSITRRFGGTGLGMAISRELCELMGGVLDADGREGQGARFWFELPLVETETVGDDLEAVAVEAPVRQLRILLADDHPTNRKVIELMLDGVAEVVSVENGAEALMAMGADVFDVVLMDMQMPVMDGLEATRRVRETEGAAGRPATPLIMLTANALPEHVAASLAAGADRHLEKPVTFSELLEAMNEVLAVGEARAAAAV</sequence>
<dbReference type="CDD" id="cd00082">
    <property type="entry name" value="HisKA"/>
    <property type="match status" value="1"/>
</dbReference>
<dbReference type="Gene3D" id="3.30.450.20">
    <property type="entry name" value="PAS domain"/>
    <property type="match status" value="2"/>
</dbReference>
<dbReference type="InterPro" id="IPR036097">
    <property type="entry name" value="HisK_dim/P_sf"/>
</dbReference>
<feature type="domain" description="Histidine kinase" evidence="8">
    <location>
        <begin position="293"/>
        <end position="510"/>
    </location>
</feature>
<dbReference type="InterPro" id="IPR035965">
    <property type="entry name" value="PAS-like_dom_sf"/>
</dbReference>
<proteinExistence type="predicted"/>
<dbReference type="InterPro" id="IPR004358">
    <property type="entry name" value="Sig_transdc_His_kin-like_C"/>
</dbReference>
<dbReference type="CDD" id="cd16922">
    <property type="entry name" value="HATPase_EvgS-ArcB-TorS-like"/>
    <property type="match status" value="1"/>
</dbReference>
<evidence type="ECO:0000256" key="5">
    <source>
        <dbReference type="ARBA" id="ARBA00022777"/>
    </source>
</evidence>
<evidence type="ECO:0000259" key="10">
    <source>
        <dbReference type="PROSITE" id="PS50112"/>
    </source>
</evidence>
<dbReference type="SUPFAM" id="SSF55874">
    <property type="entry name" value="ATPase domain of HSP90 chaperone/DNA topoisomerase II/histidine kinase"/>
    <property type="match status" value="1"/>
</dbReference>
<evidence type="ECO:0000313" key="12">
    <source>
        <dbReference type="EMBL" id="RAK66339.1"/>
    </source>
</evidence>
<evidence type="ECO:0000259" key="9">
    <source>
        <dbReference type="PROSITE" id="PS50110"/>
    </source>
</evidence>
<dbReference type="PRINTS" id="PR00344">
    <property type="entry name" value="BCTRLSENSOR"/>
</dbReference>
<evidence type="ECO:0000259" key="8">
    <source>
        <dbReference type="PROSITE" id="PS50109"/>
    </source>
</evidence>
<feature type="domain" description="PAC" evidence="11">
    <location>
        <begin position="99"/>
        <end position="156"/>
    </location>
</feature>
<evidence type="ECO:0000256" key="4">
    <source>
        <dbReference type="ARBA" id="ARBA00022679"/>
    </source>
</evidence>
<dbReference type="Pfam" id="PF00512">
    <property type="entry name" value="HisKA"/>
    <property type="match status" value="1"/>
</dbReference>
<keyword evidence="4" id="KW-0808">Transferase</keyword>
<dbReference type="SUPFAM" id="SSF52172">
    <property type="entry name" value="CheY-like"/>
    <property type="match status" value="1"/>
</dbReference>
<feature type="domain" description="PAS" evidence="10">
    <location>
        <begin position="150"/>
        <end position="202"/>
    </location>
</feature>
<evidence type="ECO:0000256" key="3">
    <source>
        <dbReference type="ARBA" id="ARBA00022553"/>
    </source>
</evidence>
<dbReference type="AlphaFoldDB" id="A0A328BI89"/>
<dbReference type="Pfam" id="PF02518">
    <property type="entry name" value="HATPase_c"/>
    <property type="match status" value="1"/>
</dbReference>
<evidence type="ECO:0000256" key="6">
    <source>
        <dbReference type="ARBA" id="ARBA00023012"/>
    </source>
</evidence>
<dbReference type="PROSITE" id="PS50109">
    <property type="entry name" value="HIS_KIN"/>
    <property type="match status" value="1"/>
</dbReference>
<dbReference type="InterPro" id="IPR011006">
    <property type="entry name" value="CheY-like_superfamily"/>
</dbReference>
<dbReference type="PANTHER" id="PTHR43047:SF64">
    <property type="entry name" value="HISTIDINE KINASE CONTAINING CHEY-HOMOLOGOUS RECEIVER DOMAIN AND PAS DOMAIN-RELATED"/>
    <property type="match status" value="1"/>
</dbReference>
<dbReference type="EMBL" id="QFYS01000003">
    <property type="protein sequence ID" value="RAK66339.1"/>
    <property type="molecule type" value="Genomic_DNA"/>
</dbReference>
<evidence type="ECO:0000256" key="7">
    <source>
        <dbReference type="PROSITE-ProRule" id="PRU00169"/>
    </source>
</evidence>
<dbReference type="InterPro" id="IPR000700">
    <property type="entry name" value="PAS-assoc_C"/>
</dbReference>
<evidence type="ECO:0000259" key="11">
    <source>
        <dbReference type="PROSITE" id="PS50113"/>
    </source>
</evidence>
<keyword evidence="3 7" id="KW-0597">Phosphoprotein</keyword>
<dbReference type="SMART" id="SM00091">
    <property type="entry name" value="PAS"/>
    <property type="match status" value="2"/>
</dbReference>
<dbReference type="InterPro" id="IPR036890">
    <property type="entry name" value="HATPase_C_sf"/>
</dbReference>
<evidence type="ECO:0000256" key="1">
    <source>
        <dbReference type="ARBA" id="ARBA00000085"/>
    </source>
</evidence>
<evidence type="ECO:0000313" key="13">
    <source>
        <dbReference type="Proteomes" id="UP000249524"/>
    </source>
</evidence>
<dbReference type="OrthoDB" id="9810730at2"/>
<dbReference type="InterPro" id="IPR000014">
    <property type="entry name" value="PAS"/>
</dbReference>
<dbReference type="EC" id="2.7.13.3" evidence="2"/>
<keyword evidence="13" id="KW-1185">Reference proteome</keyword>
<dbReference type="PROSITE" id="PS50112">
    <property type="entry name" value="PAS"/>
    <property type="match status" value="1"/>
</dbReference>
<evidence type="ECO:0000256" key="2">
    <source>
        <dbReference type="ARBA" id="ARBA00012438"/>
    </source>
</evidence>
<dbReference type="SUPFAM" id="SSF47384">
    <property type="entry name" value="Homodimeric domain of signal transducing histidine kinase"/>
    <property type="match status" value="1"/>
</dbReference>
<dbReference type="Pfam" id="PF00072">
    <property type="entry name" value="Response_reg"/>
    <property type="match status" value="1"/>
</dbReference>
<dbReference type="PROSITE" id="PS50110">
    <property type="entry name" value="RESPONSE_REGULATORY"/>
    <property type="match status" value="1"/>
</dbReference>
<dbReference type="PROSITE" id="PS50113">
    <property type="entry name" value="PAC"/>
    <property type="match status" value="1"/>
</dbReference>
<dbReference type="InterPro" id="IPR001789">
    <property type="entry name" value="Sig_transdc_resp-reg_receiver"/>
</dbReference>
<dbReference type="SMART" id="SM00448">
    <property type="entry name" value="REC"/>
    <property type="match status" value="1"/>
</dbReference>
<dbReference type="Gene3D" id="3.40.50.2300">
    <property type="match status" value="1"/>
</dbReference>
<dbReference type="InterPro" id="IPR013656">
    <property type="entry name" value="PAS_4"/>
</dbReference>
<name>A0A328BI89_9CAUL</name>
<dbReference type="SMART" id="SM00387">
    <property type="entry name" value="HATPase_c"/>
    <property type="match status" value="1"/>
</dbReference>
<dbReference type="NCBIfam" id="TIGR00229">
    <property type="entry name" value="sensory_box"/>
    <property type="match status" value="2"/>
</dbReference>
<gene>
    <name evidence="12" type="ORF">DJ019_08800</name>
</gene>
<dbReference type="SUPFAM" id="SSF55785">
    <property type="entry name" value="PYP-like sensor domain (PAS domain)"/>
    <property type="match status" value="2"/>
</dbReference>
<dbReference type="Pfam" id="PF08448">
    <property type="entry name" value="PAS_4"/>
    <property type="match status" value="2"/>
</dbReference>
<dbReference type="InterPro" id="IPR003661">
    <property type="entry name" value="HisK_dim/P_dom"/>
</dbReference>
<protein>
    <recommendedName>
        <fullName evidence="2">histidine kinase</fullName>
        <ecNumber evidence="2">2.7.13.3</ecNumber>
    </recommendedName>
</protein>
<dbReference type="InterPro" id="IPR005467">
    <property type="entry name" value="His_kinase_dom"/>
</dbReference>
<dbReference type="PANTHER" id="PTHR43047">
    <property type="entry name" value="TWO-COMPONENT HISTIDINE PROTEIN KINASE"/>
    <property type="match status" value="1"/>
</dbReference>
<accession>A0A328BI89</accession>
<reference evidence="12 13" key="1">
    <citation type="submission" date="2018-05" db="EMBL/GenBank/DDBJ databases">
        <authorList>
            <person name="Lanie J.A."/>
            <person name="Ng W.-L."/>
            <person name="Kazmierczak K.M."/>
            <person name="Andrzejewski T.M."/>
            <person name="Davidsen T.M."/>
            <person name="Wayne K.J."/>
            <person name="Tettelin H."/>
            <person name="Glass J.I."/>
            <person name="Rusch D."/>
            <person name="Podicherti R."/>
            <person name="Tsui H.-C.T."/>
            <person name="Winkler M.E."/>
        </authorList>
    </citation>
    <scope>NUCLEOTIDE SEQUENCE [LARGE SCALE GENOMIC DNA]</scope>
    <source>
        <strain evidence="12 13">BUT-10</strain>
    </source>
</reference>
<comment type="caution">
    <text evidence="12">The sequence shown here is derived from an EMBL/GenBank/DDBJ whole genome shotgun (WGS) entry which is preliminary data.</text>
</comment>
<feature type="domain" description="Response regulatory" evidence="9">
    <location>
        <begin position="531"/>
        <end position="649"/>
    </location>
</feature>
<organism evidence="12 13">
    <name type="scientific">Phenylobacterium kunshanense</name>
    <dbReference type="NCBI Taxonomy" id="1445034"/>
    <lineage>
        <taxon>Bacteria</taxon>
        <taxon>Pseudomonadati</taxon>
        <taxon>Pseudomonadota</taxon>
        <taxon>Alphaproteobacteria</taxon>
        <taxon>Caulobacterales</taxon>
        <taxon>Caulobacteraceae</taxon>
        <taxon>Phenylobacterium</taxon>
    </lineage>
</organism>
<keyword evidence="6" id="KW-0902">Two-component regulatory system</keyword>
<dbReference type="CDD" id="cd17546">
    <property type="entry name" value="REC_hyHK_CKI1_RcsC-like"/>
    <property type="match status" value="1"/>
</dbReference>
<dbReference type="InterPro" id="IPR003594">
    <property type="entry name" value="HATPase_dom"/>
</dbReference>
<comment type="catalytic activity">
    <reaction evidence="1">
        <text>ATP + protein L-histidine = ADP + protein N-phospho-L-histidine.</text>
        <dbReference type="EC" id="2.7.13.3"/>
    </reaction>
</comment>
<dbReference type="GO" id="GO:0000155">
    <property type="term" value="F:phosphorelay sensor kinase activity"/>
    <property type="evidence" value="ECO:0007669"/>
    <property type="project" value="InterPro"/>
</dbReference>
<keyword evidence="5 12" id="KW-0418">Kinase</keyword>
<dbReference type="Gene3D" id="3.30.565.10">
    <property type="entry name" value="Histidine kinase-like ATPase, C-terminal domain"/>
    <property type="match status" value="1"/>
</dbReference>
<dbReference type="SMART" id="SM00388">
    <property type="entry name" value="HisKA"/>
    <property type="match status" value="1"/>
</dbReference>
<dbReference type="FunFam" id="3.30.565.10:FF:000010">
    <property type="entry name" value="Sensor histidine kinase RcsC"/>
    <property type="match status" value="1"/>
</dbReference>
<dbReference type="Proteomes" id="UP000249524">
    <property type="component" value="Unassembled WGS sequence"/>
</dbReference>
<dbReference type="CDD" id="cd00130">
    <property type="entry name" value="PAS"/>
    <property type="match status" value="2"/>
</dbReference>